<gene>
    <name evidence="1" type="ORF">GA0074692_1904</name>
</gene>
<keyword evidence="2" id="KW-1185">Reference proteome</keyword>
<dbReference type="EMBL" id="FMHW01000002">
    <property type="protein sequence ID" value="SCL25147.1"/>
    <property type="molecule type" value="Genomic_DNA"/>
</dbReference>
<reference evidence="2" key="1">
    <citation type="submission" date="2016-06" db="EMBL/GenBank/DDBJ databases">
        <authorList>
            <person name="Varghese N."/>
            <person name="Submissions Spin"/>
        </authorList>
    </citation>
    <scope>NUCLEOTIDE SEQUENCE [LARGE SCALE GENOMIC DNA]</scope>
    <source>
        <strain evidence="2">DSM 43817</strain>
    </source>
</reference>
<evidence type="ECO:0000313" key="2">
    <source>
        <dbReference type="Proteomes" id="UP000198959"/>
    </source>
</evidence>
<protein>
    <submittedName>
        <fullName evidence="1">Uncharacterized protein</fullName>
    </submittedName>
</protein>
<sequence length="31" mass="3405">MSDVDRAKKLLPAYYGPGVPLEIVKAEPVTF</sequence>
<dbReference type="Proteomes" id="UP000198959">
    <property type="component" value="Unassembled WGS sequence"/>
</dbReference>
<organism evidence="1 2">
    <name type="scientific">Micromonospora pallida</name>
    <dbReference type="NCBI Taxonomy" id="145854"/>
    <lineage>
        <taxon>Bacteria</taxon>
        <taxon>Bacillati</taxon>
        <taxon>Actinomycetota</taxon>
        <taxon>Actinomycetes</taxon>
        <taxon>Micromonosporales</taxon>
        <taxon>Micromonosporaceae</taxon>
        <taxon>Micromonospora</taxon>
    </lineage>
</organism>
<name>A0A1C6S786_9ACTN</name>
<proteinExistence type="predicted"/>
<accession>A0A1C6S786</accession>
<evidence type="ECO:0000313" key="1">
    <source>
        <dbReference type="EMBL" id="SCL25147.1"/>
    </source>
</evidence>
<dbReference type="AlphaFoldDB" id="A0A1C6S786"/>